<dbReference type="InterPro" id="IPR011047">
    <property type="entry name" value="Quinoprotein_ADH-like_sf"/>
</dbReference>
<dbReference type="PROSITE" id="PS50294">
    <property type="entry name" value="WD_REPEATS_REGION"/>
    <property type="match status" value="1"/>
</dbReference>
<keyword evidence="2" id="KW-0677">Repeat</keyword>
<sequence length="210" mass="23321">MSGGDRLMEASKREYCSISHRKIELEAVFGETCEAAIKLFPERASPLRGDRLQVKWAMITPDEALYAVIRPLGELTRRISREDDVIFRCKLWNLAYGTHVRTILFSCMIWGFVMDSTETNFYAGGSDENDEAITAVAIAYGGVNLVSASEDGDVRIWDTESGQDRRRAIDRLEAAIGTYQRLLGLILNEAKGGGTVTESNNSSKDKAAKM</sequence>
<dbReference type="InterPro" id="IPR015943">
    <property type="entry name" value="WD40/YVTN_repeat-like_dom_sf"/>
</dbReference>
<dbReference type="Gene3D" id="2.130.10.10">
    <property type="entry name" value="YVTN repeat-like/Quinoprotein amine dehydrogenase"/>
    <property type="match status" value="1"/>
</dbReference>
<evidence type="ECO:0000313" key="4">
    <source>
        <dbReference type="EMBL" id="KAF6153799.1"/>
    </source>
</evidence>
<dbReference type="PROSITE" id="PS00678">
    <property type="entry name" value="WD_REPEATS_1"/>
    <property type="match status" value="1"/>
</dbReference>
<dbReference type="Proteomes" id="UP000541444">
    <property type="component" value="Unassembled WGS sequence"/>
</dbReference>
<reference evidence="4 5" key="1">
    <citation type="journal article" date="2020" name="IScience">
        <title>Genome Sequencing of the Endangered Kingdonia uniflora (Circaeasteraceae, Ranunculales) Reveals Potential Mechanisms of Evolutionary Specialization.</title>
        <authorList>
            <person name="Sun Y."/>
            <person name="Deng T."/>
            <person name="Zhang A."/>
            <person name="Moore M.J."/>
            <person name="Landis J.B."/>
            <person name="Lin N."/>
            <person name="Zhang H."/>
            <person name="Zhang X."/>
            <person name="Huang J."/>
            <person name="Zhang X."/>
            <person name="Sun H."/>
            <person name="Wang H."/>
        </authorList>
    </citation>
    <scope>NUCLEOTIDE SEQUENCE [LARGE SCALE GENOMIC DNA]</scope>
    <source>
        <strain evidence="4">TB1705</strain>
        <tissue evidence="4">Leaf</tissue>
    </source>
</reference>
<evidence type="ECO:0000313" key="5">
    <source>
        <dbReference type="Proteomes" id="UP000541444"/>
    </source>
</evidence>
<dbReference type="InterPro" id="IPR045227">
    <property type="entry name" value="WDR18/Ipi3/RID3"/>
</dbReference>
<name>A0A7J7MFV4_9MAGN</name>
<keyword evidence="5" id="KW-1185">Reference proteome</keyword>
<evidence type="ECO:0000256" key="2">
    <source>
        <dbReference type="ARBA" id="ARBA00022737"/>
    </source>
</evidence>
<dbReference type="PANTHER" id="PTHR18763">
    <property type="entry name" value="WD-REPEAT PROTEIN 18"/>
    <property type="match status" value="1"/>
</dbReference>
<dbReference type="GO" id="GO:0006364">
    <property type="term" value="P:rRNA processing"/>
    <property type="evidence" value="ECO:0007669"/>
    <property type="project" value="TreeGrafter"/>
</dbReference>
<dbReference type="PROSITE" id="PS50082">
    <property type="entry name" value="WD_REPEATS_2"/>
    <property type="match status" value="1"/>
</dbReference>
<dbReference type="PANTHER" id="PTHR18763:SF3">
    <property type="entry name" value="OS09G0477800 PROTEIN"/>
    <property type="match status" value="1"/>
</dbReference>
<organism evidence="4 5">
    <name type="scientific">Kingdonia uniflora</name>
    <dbReference type="NCBI Taxonomy" id="39325"/>
    <lineage>
        <taxon>Eukaryota</taxon>
        <taxon>Viridiplantae</taxon>
        <taxon>Streptophyta</taxon>
        <taxon>Embryophyta</taxon>
        <taxon>Tracheophyta</taxon>
        <taxon>Spermatophyta</taxon>
        <taxon>Magnoliopsida</taxon>
        <taxon>Ranunculales</taxon>
        <taxon>Circaeasteraceae</taxon>
        <taxon>Kingdonia</taxon>
    </lineage>
</organism>
<dbReference type="AlphaFoldDB" id="A0A7J7MFV4"/>
<dbReference type="OrthoDB" id="6252103at2759"/>
<dbReference type="GO" id="GO:0005656">
    <property type="term" value="C:nuclear pre-replicative complex"/>
    <property type="evidence" value="ECO:0007669"/>
    <property type="project" value="TreeGrafter"/>
</dbReference>
<dbReference type="InterPro" id="IPR019775">
    <property type="entry name" value="WD40_repeat_CS"/>
</dbReference>
<keyword evidence="1 3" id="KW-0853">WD repeat</keyword>
<gene>
    <name evidence="4" type="ORF">GIB67_001032</name>
</gene>
<accession>A0A7J7MFV4</accession>
<feature type="repeat" description="WD" evidence="3">
    <location>
        <begin position="126"/>
        <end position="167"/>
    </location>
</feature>
<evidence type="ECO:0000256" key="3">
    <source>
        <dbReference type="PROSITE-ProRule" id="PRU00221"/>
    </source>
</evidence>
<dbReference type="InterPro" id="IPR001680">
    <property type="entry name" value="WD40_rpt"/>
</dbReference>
<proteinExistence type="predicted"/>
<protein>
    <submittedName>
        <fullName evidence="4">Uncharacterized protein</fullName>
    </submittedName>
</protein>
<comment type="caution">
    <text evidence="4">The sequence shown here is derived from an EMBL/GenBank/DDBJ whole genome shotgun (WGS) entry which is preliminary data.</text>
</comment>
<evidence type="ECO:0000256" key="1">
    <source>
        <dbReference type="ARBA" id="ARBA00022574"/>
    </source>
</evidence>
<dbReference type="EMBL" id="JACGCM010001557">
    <property type="protein sequence ID" value="KAF6153799.1"/>
    <property type="molecule type" value="Genomic_DNA"/>
</dbReference>
<dbReference type="GO" id="GO:0120330">
    <property type="term" value="C:rixosome complex"/>
    <property type="evidence" value="ECO:0007669"/>
    <property type="project" value="TreeGrafter"/>
</dbReference>
<dbReference type="GO" id="GO:0006261">
    <property type="term" value="P:DNA-templated DNA replication"/>
    <property type="evidence" value="ECO:0007669"/>
    <property type="project" value="TreeGrafter"/>
</dbReference>
<dbReference type="SUPFAM" id="SSF50998">
    <property type="entry name" value="Quinoprotein alcohol dehydrogenase-like"/>
    <property type="match status" value="1"/>
</dbReference>